<keyword evidence="2" id="KW-0732">Signal</keyword>
<dbReference type="InterPro" id="IPR006917">
    <property type="entry name" value="SOUL_heme-bd"/>
</dbReference>
<dbReference type="AlphaFoldDB" id="A0A9E7KHW3"/>
<sequence>MNRSRGFTLLAVVPLLLVVAGAIESPQYTVVHSESDFEVRLYRASVWMSAPTDEISFEKATKFGFHRTSKELI</sequence>
<comment type="similarity">
    <text evidence="1">Belongs to the HEBP family.</text>
</comment>
<dbReference type="Pfam" id="PF04832">
    <property type="entry name" value="SOUL"/>
    <property type="match status" value="1"/>
</dbReference>
<feature type="chain" id="PRO_5038495947" evidence="2">
    <location>
        <begin position="23"/>
        <end position="73"/>
    </location>
</feature>
<proteinExistence type="inferred from homology"/>
<dbReference type="SUPFAM" id="SSF55136">
    <property type="entry name" value="Probable bacterial effector-binding domain"/>
    <property type="match status" value="1"/>
</dbReference>
<reference evidence="3" key="1">
    <citation type="submission" date="2022-05" db="EMBL/GenBank/DDBJ databases">
        <title>The Musa troglodytarum L. genome provides insights into the mechanism of non-climacteric behaviour and enrichment of carotenoids.</title>
        <authorList>
            <person name="Wang J."/>
        </authorList>
    </citation>
    <scope>NUCLEOTIDE SEQUENCE</scope>
    <source>
        <tissue evidence="3">Leaf</tissue>
    </source>
</reference>
<dbReference type="OrthoDB" id="6424451at2759"/>
<keyword evidence="4" id="KW-1185">Reference proteome</keyword>
<evidence type="ECO:0000256" key="2">
    <source>
        <dbReference type="SAM" id="SignalP"/>
    </source>
</evidence>
<name>A0A9E7KHW3_9LILI</name>
<evidence type="ECO:0000313" key="4">
    <source>
        <dbReference type="Proteomes" id="UP001055439"/>
    </source>
</evidence>
<accession>A0A9E7KHW3</accession>
<protein>
    <submittedName>
        <fullName evidence="3">Heme-binding protein</fullName>
    </submittedName>
</protein>
<dbReference type="Proteomes" id="UP001055439">
    <property type="component" value="Chromosome 7"/>
</dbReference>
<evidence type="ECO:0000256" key="1">
    <source>
        <dbReference type="ARBA" id="ARBA00009817"/>
    </source>
</evidence>
<dbReference type="EMBL" id="CP097509">
    <property type="protein sequence ID" value="URE17044.1"/>
    <property type="molecule type" value="Genomic_DNA"/>
</dbReference>
<evidence type="ECO:0000313" key="3">
    <source>
        <dbReference type="EMBL" id="URE17044.1"/>
    </source>
</evidence>
<dbReference type="Gene3D" id="3.20.80.10">
    <property type="entry name" value="Regulatory factor, effector binding domain"/>
    <property type="match status" value="1"/>
</dbReference>
<feature type="signal peptide" evidence="2">
    <location>
        <begin position="1"/>
        <end position="22"/>
    </location>
</feature>
<gene>
    <name evidence="3" type="ORF">MUK42_36701</name>
</gene>
<dbReference type="InterPro" id="IPR011256">
    <property type="entry name" value="Reg_factor_effector_dom_sf"/>
</dbReference>
<organism evidence="3 4">
    <name type="scientific">Musa troglodytarum</name>
    <name type="common">fe'i banana</name>
    <dbReference type="NCBI Taxonomy" id="320322"/>
    <lineage>
        <taxon>Eukaryota</taxon>
        <taxon>Viridiplantae</taxon>
        <taxon>Streptophyta</taxon>
        <taxon>Embryophyta</taxon>
        <taxon>Tracheophyta</taxon>
        <taxon>Spermatophyta</taxon>
        <taxon>Magnoliopsida</taxon>
        <taxon>Liliopsida</taxon>
        <taxon>Zingiberales</taxon>
        <taxon>Musaceae</taxon>
        <taxon>Musa</taxon>
    </lineage>
</organism>